<dbReference type="EMBL" id="SPLM01000146">
    <property type="protein sequence ID" value="TMW55931.1"/>
    <property type="molecule type" value="Genomic_DNA"/>
</dbReference>
<dbReference type="AlphaFoldDB" id="A0A8K1C3T4"/>
<dbReference type="Gene3D" id="3.40.50.1820">
    <property type="entry name" value="alpha/beta hydrolase"/>
    <property type="match status" value="1"/>
</dbReference>
<evidence type="ECO:0000259" key="4">
    <source>
        <dbReference type="Pfam" id="PF12697"/>
    </source>
</evidence>
<dbReference type="InterPro" id="IPR026151">
    <property type="entry name" value="Maspardin"/>
</dbReference>
<sequence>MLATTESAFRQSVARQRVTTYDGNTWEYYDCGKHTAKNAGVLPLVCLPGTSGSATCFHLQMTALAEKGYRVLAVQYPVVWTHEEWIHSFDRFLDALHLTQIHVYGVSLGAYLAQRYSALYPHRIASLAMTQGFSDTSVFGSNAPYLRMLPYMPEFYLKKYILEGFPSQKLRSAARREAIDYMVEQLDRLAQQDIASRLTLNCLPCDPNSWRIAIADDKITIIDSIDETSLPAQLRDQLMQRYPAAKLAMLKDAGDFPFLSHHEEVSMHLQVHLRANGVFIS</sequence>
<dbReference type="SUPFAM" id="SSF53474">
    <property type="entry name" value="alpha/beta-Hydrolases"/>
    <property type="match status" value="1"/>
</dbReference>
<dbReference type="PANTHER" id="PTHR15913">
    <property type="entry name" value="ACID CLUSTER PROTEIN 33"/>
    <property type="match status" value="1"/>
</dbReference>
<name>A0A8K1C3T4_PYTOL</name>
<keyword evidence="6" id="KW-1185">Reference proteome</keyword>
<feature type="domain" description="AB hydrolase-1" evidence="4">
    <location>
        <begin position="44"/>
        <end position="265"/>
    </location>
</feature>
<keyword evidence="3" id="KW-0963">Cytoplasm</keyword>
<comment type="caution">
    <text evidence="5">The sequence shown here is derived from an EMBL/GenBank/DDBJ whole genome shotgun (WGS) entry which is preliminary data.</text>
</comment>
<comment type="subcellular location">
    <subcellularLocation>
        <location evidence="1">Cytoplasm</location>
    </subcellularLocation>
</comment>
<dbReference type="Proteomes" id="UP000794436">
    <property type="component" value="Unassembled WGS sequence"/>
</dbReference>
<dbReference type="InterPro" id="IPR029058">
    <property type="entry name" value="AB_hydrolase_fold"/>
</dbReference>
<accession>A0A8K1C3T4</accession>
<evidence type="ECO:0000256" key="1">
    <source>
        <dbReference type="ARBA" id="ARBA00004496"/>
    </source>
</evidence>
<dbReference type="GO" id="GO:0005737">
    <property type="term" value="C:cytoplasm"/>
    <property type="evidence" value="ECO:0007669"/>
    <property type="project" value="UniProtKB-SubCell"/>
</dbReference>
<evidence type="ECO:0000313" key="6">
    <source>
        <dbReference type="Proteomes" id="UP000794436"/>
    </source>
</evidence>
<dbReference type="OrthoDB" id="10264550at2759"/>
<evidence type="ECO:0000256" key="2">
    <source>
        <dbReference type="ARBA" id="ARBA00020148"/>
    </source>
</evidence>
<proteinExistence type="predicted"/>
<reference evidence="5" key="1">
    <citation type="submission" date="2019-03" db="EMBL/GenBank/DDBJ databases">
        <title>Long read genome sequence of the mycoparasitic Pythium oligandrum ATCC 38472 isolated from sugarbeet rhizosphere.</title>
        <authorList>
            <person name="Gaulin E."/>
        </authorList>
    </citation>
    <scope>NUCLEOTIDE SEQUENCE</scope>
    <source>
        <strain evidence="5">ATCC 38472_TT</strain>
    </source>
</reference>
<evidence type="ECO:0000256" key="3">
    <source>
        <dbReference type="ARBA" id="ARBA00022490"/>
    </source>
</evidence>
<evidence type="ECO:0000313" key="5">
    <source>
        <dbReference type="EMBL" id="TMW55931.1"/>
    </source>
</evidence>
<protein>
    <recommendedName>
        <fullName evidence="2">Maspardin</fullName>
    </recommendedName>
</protein>
<organism evidence="5 6">
    <name type="scientific">Pythium oligandrum</name>
    <name type="common">Mycoparasitic fungus</name>
    <dbReference type="NCBI Taxonomy" id="41045"/>
    <lineage>
        <taxon>Eukaryota</taxon>
        <taxon>Sar</taxon>
        <taxon>Stramenopiles</taxon>
        <taxon>Oomycota</taxon>
        <taxon>Peronosporomycetes</taxon>
        <taxon>Pythiales</taxon>
        <taxon>Pythiaceae</taxon>
        <taxon>Pythium</taxon>
    </lineage>
</organism>
<dbReference type="InterPro" id="IPR000073">
    <property type="entry name" value="AB_hydrolase_1"/>
</dbReference>
<dbReference type="Pfam" id="PF12697">
    <property type="entry name" value="Abhydrolase_6"/>
    <property type="match status" value="1"/>
</dbReference>
<gene>
    <name evidence="5" type="ORF">Poli38472_008579</name>
</gene>
<dbReference type="PANTHER" id="PTHR15913:SF0">
    <property type="entry name" value="MASPARDIN"/>
    <property type="match status" value="1"/>
</dbReference>